<evidence type="ECO:0000313" key="10">
    <source>
        <dbReference type="Proteomes" id="UP001231587"/>
    </source>
</evidence>
<comment type="subcellular location">
    <subcellularLocation>
        <location evidence="1">Cell membrane</location>
    </subcellularLocation>
</comment>
<dbReference type="RefSeq" id="WP_057782410.1">
    <property type="nucleotide sequence ID" value="NZ_JAGGJQ010000002.1"/>
</dbReference>
<gene>
    <name evidence="7" type="ORF">J2Z56_001120</name>
    <name evidence="8" type="ORF">J2Z57_000413</name>
</gene>
<evidence type="ECO:0000256" key="5">
    <source>
        <dbReference type="ARBA" id="ARBA00023136"/>
    </source>
</evidence>
<dbReference type="CDD" id="cd02522">
    <property type="entry name" value="GT_2_like_a"/>
    <property type="match status" value="1"/>
</dbReference>
<name>A0A9X0YIN7_9FLAO</name>
<dbReference type="Gene3D" id="3.90.550.10">
    <property type="entry name" value="Spore Coat Polysaccharide Biosynthesis Protein SpsA, Chain A"/>
    <property type="match status" value="1"/>
</dbReference>
<dbReference type="InterPro" id="IPR001173">
    <property type="entry name" value="Glyco_trans_2-like"/>
</dbReference>
<dbReference type="GO" id="GO:0005886">
    <property type="term" value="C:plasma membrane"/>
    <property type="evidence" value="ECO:0007669"/>
    <property type="project" value="UniProtKB-SubCell"/>
</dbReference>
<evidence type="ECO:0000259" key="6">
    <source>
        <dbReference type="Pfam" id="PF00535"/>
    </source>
</evidence>
<keyword evidence="5" id="KW-0472">Membrane</keyword>
<evidence type="ECO:0000256" key="1">
    <source>
        <dbReference type="ARBA" id="ARBA00004236"/>
    </source>
</evidence>
<dbReference type="InterPro" id="IPR029044">
    <property type="entry name" value="Nucleotide-diphossugar_trans"/>
</dbReference>
<dbReference type="EMBL" id="JAGGJQ010000002">
    <property type="protein sequence ID" value="MBP1839214.1"/>
    <property type="molecule type" value="Genomic_DNA"/>
</dbReference>
<evidence type="ECO:0000313" key="7">
    <source>
        <dbReference type="EMBL" id="MBP1839214.1"/>
    </source>
</evidence>
<dbReference type="PANTHER" id="PTHR43646:SF2">
    <property type="entry name" value="GLYCOSYLTRANSFERASE 2-LIKE DOMAIN-CONTAINING PROTEIN"/>
    <property type="match status" value="1"/>
</dbReference>
<evidence type="ECO:0000313" key="8">
    <source>
        <dbReference type="EMBL" id="MDQ0333991.1"/>
    </source>
</evidence>
<dbReference type="PANTHER" id="PTHR43646">
    <property type="entry name" value="GLYCOSYLTRANSFERASE"/>
    <property type="match status" value="1"/>
</dbReference>
<dbReference type="NCBIfam" id="TIGR04283">
    <property type="entry name" value="glyco_like_mftF"/>
    <property type="match status" value="1"/>
</dbReference>
<evidence type="ECO:0000256" key="3">
    <source>
        <dbReference type="ARBA" id="ARBA00022676"/>
    </source>
</evidence>
<protein>
    <submittedName>
        <fullName evidence="7">RSAM/selenodomain-associated transferase 2</fullName>
    </submittedName>
</protein>
<dbReference type="GO" id="GO:0016757">
    <property type="term" value="F:glycosyltransferase activity"/>
    <property type="evidence" value="ECO:0007669"/>
    <property type="project" value="UniProtKB-KW"/>
</dbReference>
<dbReference type="Proteomes" id="UP001138672">
    <property type="component" value="Unassembled WGS sequence"/>
</dbReference>
<dbReference type="SUPFAM" id="SSF53448">
    <property type="entry name" value="Nucleotide-diphospho-sugar transferases"/>
    <property type="match status" value="1"/>
</dbReference>
<keyword evidence="10" id="KW-1185">Reference proteome</keyword>
<accession>A0A9X0YIN7</accession>
<evidence type="ECO:0000313" key="9">
    <source>
        <dbReference type="Proteomes" id="UP001138672"/>
    </source>
</evidence>
<dbReference type="EMBL" id="JAUSUU010000001">
    <property type="protein sequence ID" value="MDQ0333991.1"/>
    <property type="molecule type" value="Genomic_DNA"/>
</dbReference>
<evidence type="ECO:0000256" key="4">
    <source>
        <dbReference type="ARBA" id="ARBA00022679"/>
    </source>
</evidence>
<evidence type="ECO:0000256" key="2">
    <source>
        <dbReference type="ARBA" id="ARBA00022475"/>
    </source>
</evidence>
<sequence length="233" mass="27091">MHSISILIPVLNEAENLQELIPYLLKNSSTQNIKDIIIVDGGSTDGTKNIIQHFSQVKLVQSEKGRAKQMNFGAKIAKGDILYFLHADSFPPKDFDKDILERINTKTQAGCFKMSFNSSHWWLKLAGWLTRFSWKISRGGDQSLFITKSLFNALNGYNESYIIYEDNHLIHRIYNASNFAVIQKNITTSARRYQTNGIWNLQYHFMVIHLKYRLGHPPNLLYNYYLKHIYVKK</sequence>
<keyword evidence="2" id="KW-1003">Cell membrane</keyword>
<organism evidence="7 9">
    <name type="scientific">Formosa algae</name>
    <dbReference type="NCBI Taxonomy" id="225843"/>
    <lineage>
        <taxon>Bacteria</taxon>
        <taxon>Pseudomonadati</taxon>
        <taxon>Bacteroidota</taxon>
        <taxon>Flavobacteriia</taxon>
        <taxon>Flavobacteriales</taxon>
        <taxon>Flavobacteriaceae</taxon>
        <taxon>Formosa</taxon>
    </lineage>
</organism>
<dbReference type="InterPro" id="IPR026461">
    <property type="entry name" value="Trfase_2_rSAM/seldom_assoc"/>
</dbReference>
<dbReference type="OrthoDB" id="9810303at2"/>
<keyword evidence="4 7" id="KW-0808">Transferase</keyword>
<comment type="caution">
    <text evidence="7">The sequence shown here is derived from an EMBL/GenBank/DDBJ whole genome shotgun (WGS) entry which is preliminary data.</text>
</comment>
<keyword evidence="3" id="KW-0328">Glycosyltransferase</keyword>
<dbReference type="AlphaFoldDB" id="A0A9X0YIN7"/>
<reference evidence="7" key="1">
    <citation type="submission" date="2021-03" db="EMBL/GenBank/DDBJ databases">
        <title>Genomic Encyclopedia of Type Strains, Phase IV (KMG-IV): sequencing the most valuable type-strain genomes for metagenomic binning, comparative biology and taxonomic classification.</title>
        <authorList>
            <person name="Goeker M."/>
        </authorList>
    </citation>
    <scope>NUCLEOTIDE SEQUENCE</scope>
    <source>
        <strain evidence="7">DSM 15523</strain>
        <strain evidence="8 10">DSM 16476</strain>
    </source>
</reference>
<dbReference type="Pfam" id="PF00535">
    <property type="entry name" value="Glycos_transf_2"/>
    <property type="match status" value="1"/>
</dbReference>
<dbReference type="Proteomes" id="UP001231587">
    <property type="component" value="Unassembled WGS sequence"/>
</dbReference>
<feature type="domain" description="Glycosyltransferase 2-like" evidence="6">
    <location>
        <begin position="5"/>
        <end position="107"/>
    </location>
</feature>
<proteinExistence type="predicted"/>